<dbReference type="EMBL" id="JAIVGD010000019">
    <property type="protein sequence ID" value="KAH0750148.1"/>
    <property type="molecule type" value="Genomic_DNA"/>
</dbReference>
<keyword evidence="2" id="KW-1185">Reference proteome</keyword>
<gene>
    <name evidence="1" type="ORF">KY290_029380</name>
</gene>
<sequence>MVNQLRRKGVYLLPGRSELTDEEEKLHDENGSEDWWNIKGNPKSGYDQWALGQIIREMGPASVGFAPSNHNICLAFNF</sequence>
<reference evidence="1 2" key="1">
    <citation type="journal article" date="2021" name="bioRxiv">
        <title>Chromosome-scale and haplotype-resolved genome assembly of a tetraploid potato cultivar.</title>
        <authorList>
            <person name="Sun H."/>
            <person name="Jiao W.-B."/>
            <person name="Krause K."/>
            <person name="Campoy J.A."/>
            <person name="Goel M."/>
            <person name="Folz-Donahue K."/>
            <person name="Kukat C."/>
            <person name="Huettel B."/>
            <person name="Schneeberger K."/>
        </authorList>
    </citation>
    <scope>NUCLEOTIDE SEQUENCE [LARGE SCALE GENOMIC DNA]</scope>
    <source>
        <strain evidence="1">SolTubOtavaFocal</strain>
        <tissue evidence="1">Leaves</tissue>
    </source>
</reference>
<organism evidence="1 2">
    <name type="scientific">Solanum tuberosum</name>
    <name type="common">Potato</name>
    <dbReference type="NCBI Taxonomy" id="4113"/>
    <lineage>
        <taxon>Eukaryota</taxon>
        <taxon>Viridiplantae</taxon>
        <taxon>Streptophyta</taxon>
        <taxon>Embryophyta</taxon>
        <taxon>Tracheophyta</taxon>
        <taxon>Spermatophyta</taxon>
        <taxon>Magnoliopsida</taxon>
        <taxon>eudicotyledons</taxon>
        <taxon>Gunneridae</taxon>
        <taxon>Pentapetalae</taxon>
        <taxon>asterids</taxon>
        <taxon>lamiids</taxon>
        <taxon>Solanales</taxon>
        <taxon>Solanaceae</taxon>
        <taxon>Solanoideae</taxon>
        <taxon>Solaneae</taxon>
        <taxon>Solanum</taxon>
    </lineage>
</organism>
<accession>A0ABQ7ULU4</accession>
<comment type="caution">
    <text evidence="1">The sequence shown here is derived from an EMBL/GenBank/DDBJ whole genome shotgun (WGS) entry which is preliminary data.</text>
</comment>
<dbReference type="Proteomes" id="UP000826656">
    <property type="component" value="Unassembled WGS sequence"/>
</dbReference>
<evidence type="ECO:0000313" key="2">
    <source>
        <dbReference type="Proteomes" id="UP000826656"/>
    </source>
</evidence>
<protein>
    <submittedName>
        <fullName evidence="1">Uncharacterized protein</fullName>
    </submittedName>
</protein>
<evidence type="ECO:0000313" key="1">
    <source>
        <dbReference type="EMBL" id="KAH0750148.1"/>
    </source>
</evidence>
<name>A0ABQ7ULU4_SOLTU</name>
<proteinExistence type="predicted"/>